<dbReference type="GO" id="GO:0008610">
    <property type="term" value="P:lipid biosynthetic process"/>
    <property type="evidence" value="ECO:0007669"/>
    <property type="project" value="InterPro"/>
</dbReference>
<dbReference type="PANTHER" id="PTHR11863">
    <property type="entry name" value="STEROL DESATURASE"/>
    <property type="match status" value="1"/>
</dbReference>
<feature type="domain" description="Fatty acid hydroxylase" evidence="6">
    <location>
        <begin position="3"/>
        <end position="76"/>
    </location>
</feature>
<protein>
    <recommendedName>
        <fullName evidence="6">Fatty acid hydroxylase domain-containing protein</fullName>
    </recommendedName>
</protein>
<keyword evidence="4 5" id="KW-0472">Membrane</keyword>
<evidence type="ECO:0000256" key="1">
    <source>
        <dbReference type="ARBA" id="ARBA00004370"/>
    </source>
</evidence>
<feature type="transmembrane region" description="Helical" evidence="5">
    <location>
        <begin position="12"/>
        <end position="33"/>
    </location>
</feature>
<evidence type="ECO:0000259" key="6">
    <source>
        <dbReference type="Pfam" id="PF04116"/>
    </source>
</evidence>
<evidence type="ECO:0000256" key="4">
    <source>
        <dbReference type="ARBA" id="ARBA00023136"/>
    </source>
</evidence>
<keyword evidence="2 5" id="KW-0812">Transmembrane</keyword>
<dbReference type="InterPro" id="IPR006694">
    <property type="entry name" value="Fatty_acid_hydroxylase"/>
</dbReference>
<keyword evidence="8" id="KW-1185">Reference proteome</keyword>
<gene>
    <name evidence="7" type="ORF">ENSA5_44390</name>
</gene>
<evidence type="ECO:0000313" key="7">
    <source>
        <dbReference type="EMBL" id="PRP93172.1"/>
    </source>
</evidence>
<evidence type="ECO:0000313" key="8">
    <source>
        <dbReference type="Proteomes" id="UP000237968"/>
    </source>
</evidence>
<comment type="subcellular location">
    <subcellularLocation>
        <location evidence="1">Membrane</location>
    </subcellularLocation>
</comment>
<sequence>MLLVVPINRVVLWVFVFFFTFVEAYVHLGFEILPRWVARSRIGKYLGTSVFHNMHHEDGAYNFAAYFTWWDRIFGTIHPDYAERYEAVTERPLFWRRPPEPDAAEPSA</sequence>
<reference evidence="7 8" key="1">
    <citation type="submission" date="2018-03" db="EMBL/GenBank/DDBJ databases">
        <title>Draft Genome Sequences of the Obligatory Marine Myxobacteria Enhygromyxa salina SWB005.</title>
        <authorList>
            <person name="Poehlein A."/>
            <person name="Moghaddam J.A."/>
            <person name="Harms H."/>
            <person name="Alanjari M."/>
            <person name="Koenig G.M."/>
            <person name="Daniel R."/>
            <person name="Schaeberle T.F."/>
        </authorList>
    </citation>
    <scope>NUCLEOTIDE SEQUENCE [LARGE SCALE GENOMIC DNA]</scope>
    <source>
        <strain evidence="7 8">SWB005</strain>
    </source>
</reference>
<dbReference type="Pfam" id="PF04116">
    <property type="entry name" value="FA_hydroxylase"/>
    <property type="match status" value="1"/>
</dbReference>
<name>A0A2S9XK00_9BACT</name>
<accession>A0A2S9XK00</accession>
<dbReference type="GO" id="GO:0005506">
    <property type="term" value="F:iron ion binding"/>
    <property type="evidence" value="ECO:0007669"/>
    <property type="project" value="InterPro"/>
</dbReference>
<dbReference type="AlphaFoldDB" id="A0A2S9XK00"/>
<dbReference type="Proteomes" id="UP000237968">
    <property type="component" value="Unassembled WGS sequence"/>
</dbReference>
<organism evidence="7 8">
    <name type="scientific">Enhygromyxa salina</name>
    <dbReference type="NCBI Taxonomy" id="215803"/>
    <lineage>
        <taxon>Bacteria</taxon>
        <taxon>Pseudomonadati</taxon>
        <taxon>Myxococcota</taxon>
        <taxon>Polyangia</taxon>
        <taxon>Nannocystales</taxon>
        <taxon>Nannocystaceae</taxon>
        <taxon>Enhygromyxa</taxon>
    </lineage>
</organism>
<comment type="caution">
    <text evidence="7">The sequence shown here is derived from an EMBL/GenBank/DDBJ whole genome shotgun (WGS) entry which is preliminary data.</text>
</comment>
<evidence type="ECO:0000256" key="3">
    <source>
        <dbReference type="ARBA" id="ARBA00022989"/>
    </source>
</evidence>
<evidence type="ECO:0000256" key="5">
    <source>
        <dbReference type="SAM" id="Phobius"/>
    </source>
</evidence>
<proteinExistence type="predicted"/>
<dbReference type="EMBL" id="PVNK01000190">
    <property type="protein sequence ID" value="PRP93172.1"/>
    <property type="molecule type" value="Genomic_DNA"/>
</dbReference>
<dbReference type="GO" id="GO:0016491">
    <property type="term" value="F:oxidoreductase activity"/>
    <property type="evidence" value="ECO:0007669"/>
    <property type="project" value="InterPro"/>
</dbReference>
<evidence type="ECO:0000256" key="2">
    <source>
        <dbReference type="ARBA" id="ARBA00022692"/>
    </source>
</evidence>
<keyword evidence="3 5" id="KW-1133">Transmembrane helix</keyword>
<dbReference type="InterPro" id="IPR050307">
    <property type="entry name" value="Sterol_Desaturase_Related"/>
</dbReference>
<dbReference type="GO" id="GO:0016020">
    <property type="term" value="C:membrane"/>
    <property type="evidence" value="ECO:0007669"/>
    <property type="project" value="UniProtKB-SubCell"/>
</dbReference>